<dbReference type="EMBL" id="CP002810">
    <property type="protein sequence ID" value="AEG43912.1"/>
    <property type="molecule type" value="Genomic_DNA"/>
</dbReference>
<organism evidence="2">
    <name type="scientific">Isoptericola variabilis (strain 225)</name>
    <dbReference type="NCBI Taxonomy" id="743718"/>
    <lineage>
        <taxon>Bacteria</taxon>
        <taxon>Bacillati</taxon>
        <taxon>Actinomycetota</taxon>
        <taxon>Actinomycetes</taxon>
        <taxon>Micrococcales</taxon>
        <taxon>Promicromonosporaceae</taxon>
        <taxon>Isoptericola</taxon>
    </lineage>
</organism>
<sequence>MESYLLVVGDREALGWILTERRTAFPSAGRSEVAALRPGDELFLYTTRGCFKNPTRDRGRIIGIATAAGPVTPLDEPARFGDRTFPVGCRLDLGDVAPFGRGLELAPLVPRLSAFDGAGDAWSIRLRRPLVHLPDADADRIRARLDDVTGPGNLGEYTRWYAASSTR</sequence>
<dbReference type="eggNOG" id="COG1673">
    <property type="taxonomic scope" value="Bacteria"/>
</dbReference>
<evidence type="ECO:0008006" key="3">
    <source>
        <dbReference type="Google" id="ProtNLM"/>
    </source>
</evidence>
<dbReference type="Gene3D" id="3.10.590.10">
    <property type="entry name" value="ph1033 like domains"/>
    <property type="match status" value="1"/>
</dbReference>
<accession>F6FRF1</accession>
<keyword evidence="2" id="KW-1185">Reference proteome</keyword>
<dbReference type="AlphaFoldDB" id="F6FRF1"/>
<dbReference type="HOGENOM" id="CLU_1509909_0_0_11"/>
<name>F6FRF1_ISOV2</name>
<dbReference type="KEGG" id="iva:Isova_1137"/>
<gene>
    <name evidence="1" type="ordered locus">Isova_1137</name>
</gene>
<dbReference type="Proteomes" id="UP000009236">
    <property type="component" value="Chromosome"/>
</dbReference>
<dbReference type="STRING" id="743718.Isova_1137"/>
<dbReference type="RefSeq" id="WP_013838304.1">
    <property type="nucleotide sequence ID" value="NC_015588.1"/>
</dbReference>
<proteinExistence type="predicted"/>
<evidence type="ECO:0000313" key="1">
    <source>
        <dbReference type="EMBL" id="AEG43912.1"/>
    </source>
</evidence>
<reference evidence="1 2" key="1">
    <citation type="submission" date="2011-05" db="EMBL/GenBank/DDBJ databases">
        <title>Complete sequence of Isoptericola variabilis 225.</title>
        <authorList>
            <consortium name="US DOE Joint Genome Institute"/>
            <person name="Lucas S."/>
            <person name="Han J."/>
            <person name="Lapidus A."/>
            <person name="Cheng J.-F."/>
            <person name="Goodwin L."/>
            <person name="Pitluck S."/>
            <person name="Peters L."/>
            <person name="Mikhailova N."/>
            <person name="Zeytun A."/>
            <person name="Han C."/>
            <person name="Tapia R."/>
            <person name="Land M."/>
            <person name="Hauser L."/>
            <person name="Kyrpides N."/>
            <person name="Ivanova N."/>
            <person name="Pagani I."/>
            <person name="Siebers A."/>
            <person name="Allgaier M."/>
            <person name="Thelen M."/>
            <person name="Hugenholtz P."/>
            <person name="Gladden J."/>
            <person name="Woyke T."/>
        </authorList>
    </citation>
    <scope>NUCLEOTIDE SEQUENCE [LARGE SCALE GENOMIC DNA]</scope>
    <source>
        <strain evidence="2">225</strain>
    </source>
</reference>
<evidence type="ECO:0000313" key="2">
    <source>
        <dbReference type="Proteomes" id="UP000009236"/>
    </source>
</evidence>
<protein>
    <recommendedName>
        <fullName evidence="3">EVE domain-containing protein</fullName>
    </recommendedName>
</protein>